<gene>
    <name evidence="3" type="ORF">L0M17_11740</name>
</gene>
<comment type="caution">
    <text evidence="3">The sequence shown here is derived from an EMBL/GenBank/DDBJ whole genome shotgun (WGS) entry which is preliminary data.</text>
</comment>
<keyword evidence="4" id="KW-1185">Reference proteome</keyword>
<protein>
    <recommendedName>
        <fullName evidence="5">Cell division protein FtsL</fullName>
    </recommendedName>
</protein>
<feature type="region of interest" description="Disordered" evidence="1">
    <location>
        <begin position="1"/>
        <end position="30"/>
    </location>
</feature>
<dbReference type="RefSeq" id="WP_241054141.1">
    <property type="nucleotide sequence ID" value="NZ_JAKZBV010000001.1"/>
</dbReference>
<evidence type="ECO:0000256" key="1">
    <source>
        <dbReference type="SAM" id="MobiDB-lite"/>
    </source>
</evidence>
<proteinExistence type="predicted"/>
<reference evidence="3 4" key="1">
    <citation type="submission" date="2022-03" db="EMBL/GenBank/DDBJ databases">
        <title>Sinomonas sp. isolated from a soil.</title>
        <authorList>
            <person name="Han J."/>
            <person name="Kim D.-U."/>
        </authorList>
    </citation>
    <scope>NUCLEOTIDE SEQUENCE [LARGE SCALE GENOMIC DNA]</scope>
    <source>
        <strain evidence="3 4">5-5</strain>
    </source>
</reference>
<sequence>MSAAAQTKAMTSGTSAVAGRPAPASTPQRAPLSLVRTLPVRRRAPFAIFCLGVLAVALIAVLVLNISVTSGQYQLVELRNQQLSLEQQNQDLQQRVQNYEAPQNLAARAAQLGMVAATSKGQIDLKTLLVTGQPTPAQKGAPQGAVIAAPEVAGYAASPAPSPSPSDALKQTNAAAKATPAASPAPKATAPAAPAPPVVLNGGTVPAPQQRTPGQ</sequence>
<evidence type="ECO:0000313" key="3">
    <source>
        <dbReference type="EMBL" id="MCH6470638.1"/>
    </source>
</evidence>
<keyword evidence="2" id="KW-0472">Membrane</keyword>
<accession>A0ABS9U1R6</accession>
<dbReference type="EMBL" id="JAKZBV010000001">
    <property type="protein sequence ID" value="MCH6470638.1"/>
    <property type="molecule type" value="Genomic_DNA"/>
</dbReference>
<keyword evidence="2" id="KW-1133">Transmembrane helix</keyword>
<dbReference type="Proteomes" id="UP001202922">
    <property type="component" value="Unassembled WGS sequence"/>
</dbReference>
<evidence type="ECO:0000313" key="4">
    <source>
        <dbReference type="Proteomes" id="UP001202922"/>
    </source>
</evidence>
<organism evidence="3 4">
    <name type="scientific">Sinomonas terrae</name>
    <dbReference type="NCBI Taxonomy" id="2908838"/>
    <lineage>
        <taxon>Bacteria</taxon>
        <taxon>Bacillati</taxon>
        <taxon>Actinomycetota</taxon>
        <taxon>Actinomycetes</taxon>
        <taxon>Micrococcales</taxon>
        <taxon>Micrococcaceae</taxon>
        <taxon>Sinomonas</taxon>
    </lineage>
</organism>
<evidence type="ECO:0008006" key="5">
    <source>
        <dbReference type="Google" id="ProtNLM"/>
    </source>
</evidence>
<feature type="transmembrane region" description="Helical" evidence="2">
    <location>
        <begin position="46"/>
        <end position="68"/>
    </location>
</feature>
<name>A0ABS9U1R6_9MICC</name>
<feature type="region of interest" description="Disordered" evidence="1">
    <location>
        <begin position="155"/>
        <end position="215"/>
    </location>
</feature>
<feature type="compositionally biased region" description="Polar residues" evidence="1">
    <location>
        <begin position="1"/>
        <end position="15"/>
    </location>
</feature>
<keyword evidence="2" id="KW-0812">Transmembrane</keyword>
<feature type="compositionally biased region" description="Low complexity" evidence="1">
    <location>
        <begin position="174"/>
        <end position="192"/>
    </location>
</feature>
<evidence type="ECO:0000256" key="2">
    <source>
        <dbReference type="SAM" id="Phobius"/>
    </source>
</evidence>